<gene>
    <name evidence="2" type="ORF">SDC9_180540</name>
</gene>
<reference evidence="2" key="1">
    <citation type="submission" date="2019-08" db="EMBL/GenBank/DDBJ databases">
        <authorList>
            <person name="Kucharzyk K."/>
            <person name="Murdoch R.W."/>
            <person name="Higgins S."/>
            <person name="Loffler F."/>
        </authorList>
    </citation>
    <scope>NUCLEOTIDE SEQUENCE</scope>
</reference>
<dbReference type="AlphaFoldDB" id="A0A645H1Z7"/>
<feature type="region of interest" description="Disordered" evidence="1">
    <location>
        <begin position="1"/>
        <end position="31"/>
    </location>
</feature>
<feature type="compositionally biased region" description="Basic and acidic residues" evidence="1">
    <location>
        <begin position="14"/>
        <end position="31"/>
    </location>
</feature>
<name>A0A645H1Z7_9ZZZZ</name>
<organism evidence="2">
    <name type="scientific">bioreactor metagenome</name>
    <dbReference type="NCBI Taxonomy" id="1076179"/>
    <lineage>
        <taxon>unclassified sequences</taxon>
        <taxon>metagenomes</taxon>
        <taxon>ecological metagenomes</taxon>
    </lineage>
</organism>
<accession>A0A645H1Z7</accession>
<comment type="caution">
    <text evidence="2">The sequence shown here is derived from an EMBL/GenBank/DDBJ whole genome shotgun (WGS) entry which is preliminary data.</text>
</comment>
<dbReference type="EMBL" id="VSSQ01085371">
    <property type="protein sequence ID" value="MPN33057.1"/>
    <property type="molecule type" value="Genomic_DNA"/>
</dbReference>
<proteinExistence type="predicted"/>
<evidence type="ECO:0000256" key="1">
    <source>
        <dbReference type="SAM" id="MobiDB-lite"/>
    </source>
</evidence>
<protein>
    <submittedName>
        <fullName evidence="2">Uncharacterized protein</fullName>
    </submittedName>
</protein>
<sequence length="31" mass="3389">MPSAQDDQPLFGQDRFDENRSAVHADEAGIA</sequence>
<evidence type="ECO:0000313" key="2">
    <source>
        <dbReference type="EMBL" id="MPN33057.1"/>
    </source>
</evidence>